<evidence type="ECO:0000256" key="2">
    <source>
        <dbReference type="ARBA" id="ARBA00023186"/>
    </source>
</evidence>
<dbReference type="PATRIC" id="fig|1121290.3.peg.390"/>
<dbReference type="GO" id="GO:0051087">
    <property type="term" value="F:protein-folding chaperone binding"/>
    <property type="evidence" value="ECO:0007669"/>
    <property type="project" value="InterPro"/>
</dbReference>
<comment type="subunit">
    <text evidence="3">Homodimer.</text>
</comment>
<organism evidence="7 8">
    <name type="scientific">Clostridium acetireducens DSM 10703</name>
    <dbReference type="NCBI Taxonomy" id="1121290"/>
    <lineage>
        <taxon>Bacteria</taxon>
        <taxon>Bacillati</taxon>
        <taxon>Bacillota</taxon>
        <taxon>Clostridia</taxon>
        <taxon>Eubacteriales</taxon>
        <taxon>Clostridiaceae</taxon>
        <taxon>Clostridium</taxon>
    </lineage>
</organism>
<keyword evidence="8" id="KW-1185">Reference proteome</keyword>
<comment type="function">
    <text evidence="3 4">Participates actively in the response to hyperosmotic and heat shock by preventing the aggregation of stress-denatured proteins, in association with DnaK and GrpE. It is the nucleotide exchange factor for DnaK and may function as a thermosensor. Unfolded proteins bind initially to DnaJ; upon interaction with the DnaJ-bound protein, DnaK hydrolyzes its bound ATP, resulting in the formation of a stable complex. GrpE releases ADP from DnaK; ATP binding to DnaK triggers the release of the substrate protein, thus completing the reaction cycle. Several rounds of ATP-dependent interactions between DnaJ, DnaK and GrpE are required for fully efficient folding.</text>
</comment>
<evidence type="ECO:0000313" key="8">
    <source>
        <dbReference type="Proteomes" id="UP000175744"/>
    </source>
</evidence>
<evidence type="ECO:0000256" key="4">
    <source>
        <dbReference type="RuleBase" id="RU000639"/>
    </source>
</evidence>
<dbReference type="GO" id="GO:0000774">
    <property type="term" value="F:adenyl-nucleotide exchange factor activity"/>
    <property type="evidence" value="ECO:0007669"/>
    <property type="project" value="InterPro"/>
</dbReference>
<dbReference type="Pfam" id="PF01025">
    <property type="entry name" value="GrpE"/>
    <property type="match status" value="1"/>
</dbReference>
<evidence type="ECO:0000256" key="3">
    <source>
        <dbReference type="HAMAP-Rule" id="MF_01151"/>
    </source>
</evidence>
<evidence type="ECO:0000256" key="6">
    <source>
        <dbReference type="SAM" id="MobiDB-lite"/>
    </source>
</evidence>
<dbReference type="Proteomes" id="UP000175744">
    <property type="component" value="Unassembled WGS sequence"/>
</dbReference>
<dbReference type="OrthoDB" id="9812586at2"/>
<dbReference type="PANTHER" id="PTHR21237">
    <property type="entry name" value="GRPE PROTEIN"/>
    <property type="match status" value="1"/>
</dbReference>
<dbReference type="PRINTS" id="PR00773">
    <property type="entry name" value="GRPEPROTEIN"/>
</dbReference>
<dbReference type="NCBIfam" id="NF010757">
    <property type="entry name" value="PRK14160.1"/>
    <property type="match status" value="1"/>
</dbReference>
<keyword evidence="3 4" id="KW-0346">Stress response</keyword>
<comment type="similarity">
    <text evidence="1 3 5">Belongs to the GrpE family.</text>
</comment>
<dbReference type="RefSeq" id="WP_070109355.1">
    <property type="nucleotide sequence ID" value="NZ_LZFO01000004.1"/>
</dbReference>
<dbReference type="SUPFAM" id="SSF51064">
    <property type="entry name" value="Head domain of nucleotide exchange factor GrpE"/>
    <property type="match status" value="1"/>
</dbReference>
<keyword evidence="3" id="KW-0963">Cytoplasm</keyword>
<sequence>MEKKVEDLCTDKKNNNEKENKKDNLNDSNKNSEEAKNTQEENKKEFSKKCNNEENKKQVKLEDVLEELKGANSVLADENEKLENQITALKDRIERTVAEYDNYRKRTSKEKEGIYLEACGDVLKELLPVLDNLERAVQADGDVDSIRKGIEMTISQFKNSLNKLGVEEISTENGFDPKYHEAMMHVENDKYDKNQIVEVFIKGYKKGDKVLRYSSVKVAN</sequence>
<proteinExistence type="inferred from homology"/>
<protein>
    <recommendedName>
        <fullName evidence="3 4">Protein GrpE</fullName>
    </recommendedName>
    <alternativeName>
        <fullName evidence="3">HSP-70 cofactor</fullName>
    </alternativeName>
</protein>
<dbReference type="SUPFAM" id="SSF58014">
    <property type="entry name" value="Coiled-coil domain of nucleotide exchange factor GrpE"/>
    <property type="match status" value="1"/>
</dbReference>
<dbReference type="InterPro" id="IPR013805">
    <property type="entry name" value="GrpE_CC"/>
</dbReference>
<evidence type="ECO:0000313" key="7">
    <source>
        <dbReference type="EMBL" id="OFI07193.1"/>
    </source>
</evidence>
<feature type="region of interest" description="Disordered" evidence="6">
    <location>
        <begin position="1"/>
        <end position="52"/>
    </location>
</feature>
<dbReference type="PANTHER" id="PTHR21237:SF23">
    <property type="entry name" value="GRPE PROTEIN HOMOLOG, MITOCHONDRIAL"/>
    <property type="match status" value="1"/>
</dbReference>
<dbReference type="PROSITE" id="PS01071">
    <property type="entry name" value="GRPE"/>
    <property type="match status" value="1"/>
</dbReference>
<dbReference type="EMBL" id="LZFO01000004">
    <property type="protein sequence ID" value="OFI07193.1"/>
    <property type="molecule type" value="Genomic_DNA"/>
</dbReference>
<comment type="caution">
    <text evidence="7">The sequence shown here is derived from an EMBL/GenBank/DDBJ whole genome shotgun (WGS) entry which is preliminary data.</text>
</comment>
<dbReference type="GO" id="GO:0006457">
    <property type="term" value="P:protein folding"/>
    <property type="evidence" value="ECO:0007669"/>
    <property type="project" value="InterPro"/>
</dbReference>
<dbReference type="GO" id="GO:0005737">
    <property type="term" value="C:cytoplasm"/>
    <property type="evidence" value="ECO:0007669"/>
    <property type="project" value="UniProtKB-SubCell"/>
</dbReference>
<gene>
    <name evidence="3 7" type="primary">grpE</name>
    <name evidence="7" type="ORF">CLOACE_03840</name>
</gene>
<comment type="subcellular location">
    <subcellularLocation>
        <location evidence="3">Cytoplasm</location>
    </subcellularLocation>
</comment>
<reference evidence="7 8" key="1">
    <citation type="submission" date="2016-06" db="EMBL/GenBank/DDBJ databases">
        <title>Genome sequence of Clostridium acetireducens DSM 10703.</title>
        <authorList>
            <person name="Poehlein A."/>
            <person name="Fluechter S."/>
            <person name="Duerre P."/>
            <person name="Daniel R."/>
        </authorList>
    </citation>
    <scope>NUCLEOTIDE SEQUENCE [LARGE SCALE GENOMIC DNA]</scope>
    <source>
        <strain evidence="7 8">DSM 10703</strain>
    </source>
</reference>
<dbReference type="STRING" id="1121290.CLAOCE_03840"/>
<dbReference type="CDD" id="cd00446">
    <property type="entry name" value="GrpE"/>
    <property type="match status" value="1"/>
</dbReference>
<dbReference type="GO" id="GO:0042803">
    <property type="term" value="F:protein homodimerization activity"/>
    <property type="evidence" value="ECO:0007669"/>
    <property type="project" value="InterPro"/>
</dbReference>
<dbReference type="HAMAP" id="MF_01151">
    <property type="entry name" value="GrpE"/>
    <property type="match status" value="1"/>
</dbReference>
<dbReference type="Gene3D" id="2.30.22.10">
    <property type="entry name" value="Head domain of nucleotide exchange factor GrpE"/>
    <property type="match status" value="1"/>
</dbReference>
<accession>A0A1E8F146</accession>
<name>A0A1E8F146_9CLOT</name>
<dbReference type="Gene3D" id="3.90.20.20">
    <property type="match status" value="1"/>
</dbReference>
<evidence type="ECO:0000256" key="5">
    <source>
        <dbReference type="RuleBase" id="RU004478"/>
    </source>
</evidence>
<dbReference type="InterPro" id="IPR000740">
    <property type="entry name" value="GrpE"/>
</dbReference>
<evidence type="ECO:0000256" key="1">
    <source>
        <dbReference type="ARBA" id="ARBA00009054"/>
    </source>
</evidence>
<dbReference type="GO" id="GO:0051082">
    <property type="term" value="F:unfolded protein binding"/>
    <property type="evidence" value="ECO:0007669"/>
    <property type="project" value="TreeGrafter"/>
</dbReference>
<dbReference type="AlphaFoldDB" id="A0A1E8F146"/>
<keyword evidence="2 3" id="KW-0143">Chaperone</keyword>
<dbReference type="InterPro" id="IPR009012">
    <property type="entry name" value="GrpE_head"/>
</dbReference>